<protein>
    <submittedName>
        <fullName evidence="2">Uncharacterized protein</fullName>
    </submittedName>
</protein>
<accession>A0A182NDV5</accession>
<proteinExistence type="predicted"/>
<evidence type="ECO:0000313" key="3">
    <source>
        <dbReference type="Proteomes" id="UP000075884"/>
    </source>
</evidence>
<feature type="chain" id="PRO_5008129689" evidence="1">
    <location>
        <begin position="25"/>
        <end position="223"/>
    </location>
</feature>
<evidence type="ECO:0000256" key="1">
    <source>
        <dbReference type="SAM" id="SignalP"/>
    </source>
</evidence>
<sequence>MRLSFKVLSVVLLAITGSLQRAIAANEDIDPLNANERLERVKRWLNYPINGGVAKMVLGFIVPIRFHHPLLRVIVNTYNLQANYRIPADIIYPQPESWFKNRALGPTVPGVGPTSDRSRRQFFDLLEQGMARWDRNGRACLLRAVCEVAETPLKHNGLIGEIIDVIFTPTPSDPLDPDYQQAQLYGQQGSNCTEIYPSCPIGHGLFDNISFLTSQQPHSAPEL</sequence>
<feature type="signal peptide" evidence="1">
    <location>
        <begin position="1"/>
        <end position="24"/>
    </location>
</feature>
<dbReference type="STRING" id="7168.A0A182NDV5"/>
<dbReference type="AlphaFoldDB" id="A0A182NDV5"/>
<keyword evidence="3" id="KW-1185">Reference proteome</keyword>
<keyword evidence="1" id="KW-0732">Signal</keyword>
<dbReference type="PANTHER" id="PTHR21398">
    <property type="entry name" value="AGAP007094-PA"/>
    <property type="match status" value="1"/>
</dbReference>
<dbReference type="Proteomes" id="UP000075884">
    <property type="component" value="Unassembled WGS sequence"/>
</dbReference>
<dbReference type="PANTHER" id="PTHR21398:SF11">
    <property type="entry name" value="HDC15381-RELATED"/>
    <property type="match status" value="1"/>
</dbReference>
<dbReference type="VEuPathDB" id="VectorBase:ADIR005819"/>
<reference evidence="2" key="2">
    <citation type="submission" date="2020-05" db="UniProtKB">
        <authorList>
            <consortium name="EnsemblMetazoa"/>
        </authorList>
    </citation>
    <scope>IDENTIFICATION</scope>
    <source>
        <strain evidence="2">WRAIR2</strain>
    </source>
</reference>
<organism evidence="2 3">
    <name type="scientific">Anopheles dirus</name>
    <dbReference type="NCBI Taxonomy" id="7168"/>
    <lineage>
        <taxon>Eukaryota</taxon>
        <taxon>Metazoa</taxon>
        <taxon>Ecdysozoa</taxon>
        <taxon>Arthropoda</taxon>
        <taxon>Hexapoda</taxon>
        <taxon>Insecta</taxon>
        <taxon>Pterygota</taxon>
        <taxon>Neoptera</taxon>
        <taxon>Endopterygota</taxon>
        <taxon>Diptera</taxon>
        <taxon>Nematocera</taxon>
        <taxon>Culicoidea</taxon>
        <taxon>Culicidae</taxon>
        <taxon>Anophelinae</taxon>
        <taxon>Anopheles</taxon>
    </lineage>
</organism>
<reference evidence="3" key="1">
    <citation type="submission" date="2013-03" db="EMBL/GenBank/DDBJ databases">
        <title>The Genome Sequence of Anopheles dirus WRAIR2.</title>
        <authorList>
            <consortium name="The Broad Institute Genomics Platform"/>
            <person name="Neafsey D.E."/>
            <person name="Walton C."/>
            <person name="Walker B."/>
            <person name="Young S.K."/>
            <person name="Zeng Q."/>
            <person name="Gargeya S."/>
            <person name="Fitzgerald M."/>
            <person name="Haas B."/>
            <person name="Abouelleil A."/>
            <person name="Allen A.W."/>
            <person name="Alvarado L."/>
            <person name="Arachchi H.M."/>
            <person name="Berlin A.M."/>
            <person name="Chapman S.B."/>
            <person name="Gainer-Dewar J."/>
            <person name="Goldberg J."/>
            <person name="Griggs A."/>
            <person name="Gujja S."/>
            <person name="Hansen M."/>
            <person name="Howarth C."/>
            <person name="Imamovic A."/>
            <person name="Ireland A."/>
            <person name="Larimer J."/>
            <person name="McCowan C."/>
            <person name="Murphy C."/>
            <person name="Pearson M."/>
            <person name="Poon T.W."/>
            <person name="Priest M."/>
            <person name="Roberts A."/>
            <person name="Saif S."/>
            <person name="Shea T."/>
            <person name="Sisk P."/>
            <person name="Sykes S."/>
            <person name="Wortman J."/>
            <person name="Nusbaum C."/>
            <person name="Birren B."/>
        </authorList>
    </citation>
    <scope>NUCLEOTIDE SEQUENCE [LARGE SCALE GENOMIC DNA]</scope>
    <source>
        <strain evidence="3">WRAIR2</strain>
    </source>
</reference>
<name>A0A182NDV5_9DIPT</name>
<dbReference type="Pfam" id="PF07841">
    <property type="entry name" value="DM4_12"/>
    <property type="match status" value="1"/>
</dbReference>
<dbReference type="SMART" id="SM00718">
    <property type="entry name" value="DM4_12"/>
    <property type="match status" value="1"/>
</dbReference>
<dbReference type="InterPro" id="IPR006631">
    <property type="entry name" value="DM4_12"/>
</dbReference>
<dbReference type="EnsemblMetazoa" id="ADIR005819-RA">
    <property type="protein sequence ID" value="ADIR005819-PA"/>
    <property type="gene ID" value="ADIR005819"/>
</dbReference>
<evidence type="ECO:0000313" key="2">
    <source>
        <dbReference type="EnsemblMetazoa" id="ADIR005819-PA"/>
    </source>
</evidence>